<dbReference type="AlphaFoldDB" id="A0A9Q1BJ15"/>
<gene>
    <name evidence="23" type="ORF">HOLleu_32683</name>
</gene>
<keyword evidence="10" id="KW-0479">Metal-binding</keyword>
<evidence type="ECO:0000256" key="8">
    <source>
        <dbReference type="ARBA" id="ARBA00022490"/>
    </source>
</evidence>
<keyword evidence="24" id="KW-1185">Reference proteome</keyword>
<dbReference type="Gene3D" id="3.40.800.20">
    <property type="entry name" value="Histone deacetylase domain"/>
    <property type="match status" value="1"/>
</dbReference>
<dbReference type="GO" id="GO:0005737">
    <property type="term" value="C:cytoplasm"/>
    <property type="evidence" value="ECO:0007669"/>
    <property type="project" value="UniProtKB-SubCell"/>
</dbReference>
<protein>
    <recommendedName>
        <fullName evidence="16">Histone deacetylase 8</fullName>
        <ecNumber evidence="6">3.5.1.98</ecNumber>
    </recommendedName>
    <alternativeName>
        <fullName evidence="17">Protein deacetylase HDAC8</fullName>
    </alternativeName>
    <alternativeName>
        <fullName evidence="18">Protein decrotonylase HDAC8</fullName>
    </alternativeName>
</protein>
<dbReference type="InterPro" id="IPR023696">
    <property type="entry name" value="Ureohydrolase_dom_sf"/>
</dbReference>
<dbReference type="GO" id="GO:0031507">
    <property type="term" value="P:heterochromatin formation"/>
    <property type="evidence" value="ECO:0007669"/>
    <property type="project" value="TreeGrafter"/>
</dbReference>
<comment type="subcellular location">
    <subcellularLocation>
        <location evidence="3">Chromosome</location>
    </subcellularLocation>
    <subcellularLocation>
        <location evidence="4">Cytoplasm</location>
    </subcellularLocation>
    <subcellularLocation>
        <location evidence="2">Nucleus</location>
    </subcellularLocation>
</comment>
<evidence type="ECO:0000256" key="18">
    <source>
        <dbReference type="ARBA" id="ARBA00042783"/>
    </source>
</evidence>
<dbReference type="OrthoDB" id="73273at2759"/>
<dbReference type="InterPro" id="IPR037138">
    <property type="entry name" value="His_deacetylse_dom_sf"/>
</dbReference>
<dbReference type="InterPro" id="IPR003084">
    <property type="entry name" value="HDAC_I/II"/>
</dbReference>
<keyword evidence="13" id="KW-0805">Transcription regulation</keyword>
<dbReference type="InterPro" id="IPR023801">
    <property type="entry name" value="His_deacetylse_dom"/>
</dbReference>
<comment type="cofactor">
    <cofactor evidence="1">
        <name>a divalent metal cation</name>
        <dbReference type="ChEBI" id="CHEBI:60240"/>
    </cofactor>
</comment>
<keyword evidence="8" id="KW-0963">Cytoplasm</keyword>
<dbReference type="PANTHER" id="PTHR10625">
    <property type="entry name" value="HISTONE DEACETYLASE HDAC1-RELATED"/>
    <property type="match status" value="1"/>
</dbReference>
<evidence type="ECO:0000256" key="21">
    <source>
        <dbReference type="ARBA" id="ARBA00049416"/>
    </source>
</evidence>
<evidence type="ECO:0000256" key="17">
    <source>
        <dbReference type="ARBA" id="ARBA00041964"/>
    </source>
</evidence>
<dbReference type="EC" id="3.5.1.98" evidence="6"/>
<dbReference type="Proteomes" id="UP001152320">
    <property type="component" value="Chromosome 16"/>
</dbReference>
<evidence type="ECO:0000256" key="14">
    <source>
        <dbReference type="ARBA" id="ARBA00023163"/>
    </source>
</evidence>
<dbReference type="PANTHER" id="PTHR10625:SF14">
    <property type="entry name" value="HISTONE DEACETYLASE 8"/>
    <property type="match status" value="1"/>
</dbReference>
<evidence type="ECO:0000256" key="6">
    <source>
        <dbReference type="ARBA" id="ARBA00012111"/>
    </source>
</evidence>
<evidence type="ECO:0000256" key="4">
    <source>
        <dbReference type="ARBA" id="ARBA00004496"/>
    </source>
</evidence>
<evidence type="ECO:0000256" key="2">
    <source>
        <dbReference type="ARBA" id="ARBA00004123"/>
    </source>
</evidence>
<dbReference type="GO" id="GO:0005694">
    <property type="term" value="C:chromosome"/>
    <property type="evidence" value="ECO:0007669"/>
    <property type="project" value="UniProtKB-SubCell"/>
</dbReference>
<dbReference type="PRINTS" id="PR01270">
    <property type="entry name" value="HDASUPER"/>
</dbReference>
<evidence type="ECO:0000256" key="12">
    <source>
        <dbReference type="ARBA" id="ARBA00022853"/>
    </source>
</evidence>
<comment type="similarity">
    <text evidence="5">Belongs to the histone deacetylase family. HD type 1 subfamily.</text>
</comment>
<evidence type="ECO:0000313" key="24">
    <source>
        <dbReference type="Proteomes" id="UP001152320"/>
    </source>
</evidence>
<comment type="catalytic activity">
    <reaction evidence="20">
        <text>N(6)-(2E)-butenoyl-L-lysyl-[protein] + H2O = (2E)-2-butenoate + L-lysyl-[protein]</text>
        <dbReference type="Rhea" id="RHEA:69172"/>
        <dbReference type="Rhea" id="RHEA-COMP:9752"/>
        <dbReference type="Rhea" id="RHEA-COMP:13707"/>
        <dbReference type="ChEBI" id="CHEBI:15377"/>
        <dbReference type="ChEBI" id="CHEBI:29969"/>
        <dbReference type="ChEBI" id="CHEBI:35899"/>
        <dbReference type="ChEBI" id="CHEBI:137954"/>
    </reaction>
    <physiologicalReaction direction="left-to-right" evidence="20">
        <dbReference type="Rhea" id="RHEA:69173"/>
    </physiologicalReaction>
</comment>
<dbReference type="EMBL" id="JAIZAY010000016">
    <property type="protein sequence ID" value="KAJ8027520.1"/>
    <property type="molecule type" value="Genomic_DNA"/>
</dbReference>
<dbReference type="GO" id="GO:0046872">
    <property type="term" value="F:metal ion binding"/>
    <property type="evidence" value="ECO:0007669"/>
    <property type="project" value="UniProtKB-KW"/>
</dbReference>
<dbReference type="SUPFAM" id="SSF52768">
    <property type="entry name" value="Arginase/deacetylase"/>
    <property type="match status" value="1"/>
</dbReference>
<dbReference type="GO" id="GO:0141221">
    <property type="term" value="F:histone deacetylase activity, hydrolytic mechanism"/>
    <property type="evidence" value="ECO:0007669"/>
    <property type="project" value="UniProtKB-EC"/>
</dbReference>
<organism evidence="23 24">
    <name type="scientific">Holothuria leucospilota</name>
    <name type="common">Black long sea cucumber</name>
    <name type="synonym">Mertensiothuria leucospilota</name>
    <dbReference type="NCBI Taxonomy" id="206669"/>
    <lineage>
        <taxon>Eukaryota</taxon>
        <taxon>Metazoa</taxon>
        <taxon>Echinodermata</taxon>
        <taxon>Eleutherozoa</taxon>
        <taxon>Echinozoa</taxon>
        <taxon>Holothuroidea</taxon>
        <taxon>Aspidochirotacea</taxon>
        <taxon>Aspidochirotida</taxon>
        <taxon>Holothuriidae</taxon>
        <taxon>Holothuria</taxon>
    </lineage>
</organism>
<dbReference type="GO" id="GO:0005634">
    <property type="term" value="C:nucleus"/>
    <property type="evidence" value="ECO:0007669"/>
    <property type="project" value="UniProtKB-SubCell"/>
</dbReference>
<evidence type="ECO:0000256" key="5">
    <source>
        <dbReference type="ARBA" id="ARBA00006457"/>
    </source>
</evidence>
<feature type="domain" description="Histone deacetylase" evidence="22">
    <location>
        <begin position="85"/>
        <end position="340"/>
    </location>
</feature>
<keyword evidence="9" id="KW-0678">Repressor</keyword>
<evidence type="ECO:0000256" key="11">
    <source>
        <dbReference type="ARBA" id="ARBA00022801"/>
    </source>
</evidence>
<evidence type="ECO:0000256" key="1">
    <source>
        <dbReference type="ARBA" id="ARBA00001968"/>
    </source>
</evidence>
<evidence type="ECO:0000256" key="15">
    <source>
        <dbReference type="ARBA" id="ARBA00023242"/>
    </source>
</evidence>
<evidence type="ECO:0000256" key="19">
    <source>
        <dbReference type="ARBA" id="ARBA00049136"/>
    </source>
</evidence>
<keyword evidence="14" id="KW-0804">Transcription</keyword>
<sequence>MEVTASRETLKVDDCSDPNSRGIKRSANLSIDVCQKQCKEEKDETGPTCTKRQSSTSVNSQQNKLRLRKVAYVWNEEMGEVCDLLPRVPQREYVDFLEFLNDEDDSEKEQERKEEFGMNHDCPSVPRIFDVAKSVTAASLRGVQALVSNECQVAINWTGGWHHGRRDEAAGFCYMNDVVISLLQLTQTYKRVLYIDLDLHHGDAVQDAFAHTPKVMTVSFHKHSPGFYPGSGNVDDVGHGRGRYYSVNLPLQDGMTDVLFFSLFKGVLMKVQKIYQPSVVVIQCGADTLVGDHMNCFNLTPSGIANCVNYILHWNIPMLLLGGGGYNTPNTARCWTLLTAVAVGVRLNSEIPDHEFFLDYGPDYQLEISPSNRQNLNTKQYLSKIVPTIFNNLDQLKPVSKEK</sequence>
<evidence type="ECO:0000259" key="22">
    <source>
        <dbReference type="Pfam" id="PF00850"/>
    </source>
</evidence>
<comment type="caution">
    <text evidence="23">The sequence shown here is derived from an EMBL/GenBank/DDBJ whole genome shotgun (WGS) entry which is preliminary data.</text>
</comment>
<comment type="catalytic activity">
    <reaction evidence="19">
        <text>N(6)-acetyl-L-lysyl-[protein] + H2O = L-lysyl-[protein] + acetate</text>
        <dbReference type="Rhea" id="RHEA:58108"/>
        <dbReference type="Rhea" id="RHEA-COMP:9752"/>
        <dbReference type="Rhea" id="RHEA-COMP:10731"/>
        <dbReference type="ChEBI" id="CHEBI:15377"/>
        <dbReference type="ChEBI" id="CHEBI:29969"/>
        <dbReference type="ChEBI" id="CHEBI:30089"/>
        <dbReference type="ChEBI" id="CHEBI:61930"/>
    </reaction>
    <physiologicalReaction direction="left-to-right" evidence="19">
        <dbReference type="Rhea" id="RHEA:58109"/>
    </physiologicalReaction>
</comment>
<evidence type="ECO:0000256" key="3">
    <source>
        <dbReference type="ARBA" id="ARBA00004286"/>
    </source>
</evidence>
<evidence type="ECO:0000256" key="13">
    <source>
        <dbReference type="ARBA" id="ARBA00023015"/>
    </source>
</evidence>
<proteinExistence type="inferred from homology"/>
<evidence type="ECO:0000256" key="16">
    <source>
        <dbReference type="ARBA" id="ARBA00040347"/>
    </source>
</evidence>
<dbReference type="Pfam" id="PF00850">
    <property type="entry name" value="Hist_deacetyl"/>
    <property type="match status" value="1"/>
</dbReference>
<evidence type="ECO:0000256" key="9">
    <source>
        <dbReference type="ARBA" id="ARBA00022491"/>
    </source>
</evidence>
<keyword evidence="11" id="KW-0378">Hydrolase</keyword>
<evidence type="ECO:0000256" key="7">
    <source>
        <dbReference type="ARBA" id="ARBA00022454"/>
    </source>
</evidence>
<reference evidence="23" key="1">
    <citation type="submission" date="2021-10" db="EMBL/GenBank/DDBJ databases">
        <title>Tropical sea cucumber genome reveals ecological adaptation and Cuvierian tubules defense mechanism.</title>
        <authorList>
            <person name="Chen T."/>
        </authorList>
    </citation>
    <scope>NUCLEOTIDE SEQUENCE</scope>
    <source>
        <strain evidence="23">Nanhai2018</strain>
        <tissue evidence="23">Muscle</tissue>
    </source>
</reference>
<evidence type="ECO:0000256" key="20">
    <source>
        <dbReference type="ARBA" id="ARBA00049193"/>
    </source>
</evidence>
<keyword evidence="12" id="KW-0156">Chromatin regulator</keyword>
<dbReference type="InterPro" id="IPR000286">
    <property type="entry name" value="HDACs"/>
</dbReference>
<name>A0A9Q1BJ15_HOLLE</name>
<keyword evidence="7" id="KW-0158">Chromosome</keyword>
<evidence type="ECO:0000256" key="10">
    <source>
        <dbReference type="ARBA" id="ARBA00022723"/>
    </source>
</evidence>
<dbReference type="PRINTS" id="PR01271">
    <property type="entry name" value="HISDACETLASE"/>
</dbReference>
<accession>A0A9Q1BJ15</accession>
<comment type="catalytic activity">
    <reaction evidence="21">
        <text>N(6)-acetyl-L-lysyl-[histone] + H2O = L-lysyl-[histone] + acetate</text>
        <dbReference type="Rhea" id="RHEA:58196"/>
        <dbReference type="Rhea" id="RHEA-COMP:9845"/>
        <dbReference type="Rhea" id="RHEA-COMP:11338"/>
        <dbReference type="ChEBI" id="CHEBI:15377"/>
        <dbReference type="ChEBI" id="CHEBI:29969"/>
        <dbReference type="ChEBI" id="CHEBI:30089"/>
        <dbReference type="ChEBI" id="CHEBI:61930"/>
        <dbReference type="EC" id="3.5.1.98"/>
    </reaction>
    <physiologicalReaction direction="left-to-right" evidence="21">
        <dbReference type="Rhea" id="RHEA:58197"/>
    </physiologicalReaction>
</comment>
<evidence type="ECO:0000313" key="23">
    <source>
        <dbReference type="EMBL" id="KAJ8027520.1"/>
    </source>
</evidence>
<keyword evidence="15" id="KW-0539">Nucleus</keyword>